<dbReference type="PROSITE" id="PS50088">
    <property type="entry name" value="ANK_REPEAT"/>
    <property type="match status" value="2"/>
</dbReference>
<evidence type="ECO:0000256" key="2">
    <source>
        <dbReference type="ARBA" id="ARBA00023043"/>
    </source>
</evidence>
<dbReference type="Pfam" id="PF12796">
    <property type="entry name" value="Ank_2"/>
    <property type="match status" value="1"/>
</dbReference>
<comment type="caution">
    <text evidence="4">The sequence shown here is derived from an EMBL/GenBank/DDBJ whole genome shotgun (WGS) entry which is preliminary data.</text>
</comment>
<dbReference type="PROSITE" id="PS50297">
    <property type="entry name" value="ANK_REP_REGION"/>
    <property type="match status" value="2"/>
</dbReference>
<dbReference type="STRING" id="1754190.A0A1Y2AXX6"/>
<dbReference type="SUPFAM" id="SSF48403">
    <property type="entry name" value="Ankyrin repeat"/>
    <property type="match status" value="2"/>
</dbReference>
<dbReference type="OrthoDB" id="539213at2759"/>
<evidence type="ECO:0000256" key="1">
    <source>
        <dbReference type="ARBA" id="ARBA00022737"/>
    </source>
</evidence>
<proteinExistence type="predicted"/>
<dbReference type="Proteomes" id="UP000193920">
    <property type="component" value="Unassembled WGS sequence"/>
</dbReference>
<dbReference type="PRINTS" id="PR01415">
    <property type="entry name" value="ANKYRIN"/>
</dbReference>
<evidence type="ECO:0000313" key="5">
    <source>
        <dbReference type="Proteomes" id="UP000193920"/>
    </source>
</evidence>
<name>A0A1Y2AXX6_9FUNG</name>
<dbReference type="PANTHER" id="PTHR24198">
    <property type="entry name" value="ANKYRIN REPEAT AND PROTEIN KINASE DOMAIN-CONTAINING PROTEIN"/>
    <property type="match status" value="1"/>
</dbReference>
<dbReference type="AlphaFoldDB" id="A0A1Y2AXX6"/>
<evidence type="ECO:0000313" key="4">
    <source>
        <dbReference type="EMBL" id="ORY27412.1"/>
    </source>
</evidence>
<reference evidence="4 5" key="1">
    <citation type="submission" date="2016-08" db="EMBL/GenBank/DDBJ databases">
        <title>A Parts List for Fungal Cellulosomes Revealed by Comparative Genomics.</title>
        <authorList>
            <consortium name="DOE Joint Genome Institute"/>
            <person name="Haitjema C.H."/>
            <person name="Gilmore S.P."/>
            <person name="Henske J.K."/>
            <person name="Solomon K.V."/>
            <person name="De Groot R."/>
            <person name="Kuo A."/>
            <person name="Mondo S.J."/>
            <person name="Salamov A.A."/>
            <person name="Labutti K."/>
            <person name="Zhao Z."/>
            <person name="Chiniquy J."/>
            <person name="Barry K."/>
            <person name="Brewer H.M."/>
            <person name="Purvine S.O."/>
            <person name="Wright A.T."/>
            <person name="Boxma B."/>
            <person name="Van Alen T."/>
            <person name="Hackstein J.H."/>
            <person name="Baker S.E."/>
            <person name="Grigoriev I.V."/>
            <person name="O'Malley M.A."/>
        </authorList>
    </citation>
    <scope>NUCLEOTIDE SEQUENCE [LARGE SCALE GENOMIC DNA]</scope>
    <source>
        <strain evidence="4 5">G1</strain>
    </source>
</reference>
<dbReference type="Pfam" id="PF13637">
    <property type="entry name" value="Ank_4"/>
    <property type="match status" value="1"/>
</dbReference>
<dbReference type="InterPro" id="IPR036770">
    <property type="entry name" value="Ankyrin_rpt-contain_sf"/>
</dbReference>
<organism evidence="4 5">
    <name type="scientific">Neocallimastix californiae</name>
    <dbReference type="NCBI Taxonomy" id="1754190"/>
    <lineage>
        <taxon>Eukaryota</taxon>
        <taxon>Fungi</taxon>
        <taxon>Fungi incertae sedis</taxon>
        <taxon>Chytridiomycota</taxon>
        <taxon>Chytridiomycota incertae sedis</taxon>
        <taxon>Neocallimastigomycetes</taxon>
        <taxon>Neocallimastigales</taxon>
        <taxon>Neocallimastigaceae</taxon>
        <taxon>Neocallimastix</taxon>
    </lineage>
</organism>
<keyword evidence="5" id="KW-1185">Reference proteome</keyword>
<dbReference type="SMART" id="SM00248">
    <property type="entry name" value="ANK"/>
    <property type="match status" value="4"/>
</dbReference>
<accession>A0A1Y2AXX6</accession>
<sequence>MFKDFILFIKNDFKNISNEVIVSRIKENKNYLNFIDENYFTALDYAFLKNNLFVVSCLIREGAYILNINNISQNNILSIIIDNRLDILKFLYYKDIRIIELKNDYGQTPLFIAVRLGNTSIIEWLVDNGANIKHLTNVNNNILNMNSQYNNNRSEIYEKIQSILLKPVYKVIKNHDLKLLEETLPFFIENGINKNLMNDKNEFVLDVALKSCNYRSIESIEVVDYLIAKGFHKFHKENITTSVVTGIIMNEKMESLKFFIQHGLDLEMENRINWTPLFTAVLFNSIKIVELLIENKSNINHRCRKGRTPLFNAIKYHQSEMVKLLLEKGANTDYVDNEKQNVYDFNEKYNKEHYSSEYEKIKTLLEIEEEKRERRNCLFIQ</sequence>
<dbReference type="InterPro" id="IPR002110">
    <property type="entry name" value="Ankyrin_rpt"/>
</dbReference>
<dbReference type="PANTHER" id="PTHR24198:SF165">
    <property type="entry name" value="ANKYRIN REPEAT-CONTAINING PROTEIN-RELATED"/>
    <property type="match status" value="1"/>
</dbReference>
<keyword evidence="2 3" id="KW-0040">ANK repeat</keyword>
<feature type="repeat" description="ANK" evidence="3">
    <location>
        <begin position="305"/>
        <end position="337"/>
    </location>
</feature>
<dbReference type="EMBL" id="MCOG01000193">
    <property type="protein sequence ID" value="ORY27412.1"/>
    <property type="molecule type" value="Genomic_DNA"/>
</dbReference>
<gene>
    <name evidence="4" type="ORF">LY90DRAFT_674375</name>
</gene>
<evidence type="ECO:0000256" key="3">
    <source>
        <dbReference type="PROSITE-ProRule" id="PRU00023"/>
    </source>
</evidence>
<keyword evidence="1" id="KW-0677">Repeat</keyword>
<dbReference type="Gene3D" id="1.25.40.20">
    <property type="entry name" value="Ankyrin repeat-containing domain"/>
    <property type="match status" value="1"/>
</dbReference>
<feature type="repeat" description="ANK" evidence="3">
    <location>
        <begin position="105"/>
        <end position="137"/>
    </location>
</feature>
<protein>
    <submittedName>
        <fullName evidence="4">Ankyrin</fullName>
    </submittedName>
</protein>